<dbReference type="Proteomes" id="UP000676336">
    <property type="component" value="Unassembled WGS sequence"/>
</dbReference>
<reference evidence="2" key="1">
    <citation type="submission" date="2021-02" db="EMBL/GenBank/DDBJ databases">
        <authorList>
            <person name="Nowell W R."/>
        </authorList>
    </citation>
    <scope>NUCLEOTIDE SEQUENCE</scope>
</reference>
<dbReference type="EMBL" id="CAJOBI010084808">
    <property type="protein sequence ID" value="CAF4513985.1"/>
    <property type="molecule type" value="Genomic_DNA"/>
</dbReference>
<evidence type="ECO:0000313" key="1">
    <source>
        <dbReference type="EMBL" id="CAF4513985.1"/>
    </source>
</evidence>
<feature type="non-terminal residue" evidence="2">
    <location>
        <position position="1"/>
    </location>
</feature>
<sequence length="53" mass="6098">NSTTTSAGSPRRLTTHYTIHPRDKDERWKDINMERYAEEYDVAIVGGGLDILF</sequence>
<gene>
    <name evidence="1" type="ORF">SMN809_LOCUS35501</name>
    <name evidence="2" type="ORF">SMN809_LOCUS42619</name>
</gene>
<dbReference type="EMBL" id="CAJOBI010123460">
    <property type="protein sequence ID" value="CAF4689821.1"/>
    <property type="molecule type" value="Genomic_DNA"/>
</dbReference>
<dbReference type="AlphaFoldDB" id="A0A8S3A218"/>
<evidence type="ECO:0000313" key="3">
    <source>
        <dbReference type="Proteomes" id="UP000676336"/>
    </source>
</evidence>
<accession>A0A8S3A218</accession>
<evidence type="ECO:0000313" key="2">
    <source>
        <dbReference type="EMBL" id="CAF4689821.1"/>
    </source>
</evidence>
<comment type="caution">
    <text evidence="2">The sequence shown here is derived from an EMBL/GenBank/DDBJ whole genome shotgun (WGS) entry which is preliminary data.</text>
</comment>
<protein>
    <submittedName>
        <fullName evidence="2">Uncharacterized protein</fullName>
    </submittedName>
</protein>
<name>A0A8S3A218_9BILA</name>
<proteinExistence type="predicted"/>
<organism evidence="2 3">
    <name type="scientific">Rotaria magnacalcarata</name>
    <dbReference type="NCBI Taxonomy" id="392030"/>
    <lineage>
        <taxon>Eukaryota</taxon>
        <taxon>Metazoa</taxon>
        <taxon>Spiralia</taxon>
        <taxon>Gnathifera</taxon>
        <taxon>Rotifera</taxon>
        <taxon>Eurotatoria</taxon>
        <taxon>Bdelloidea</taxon>
        <taxon>Philodinida</taxon>
        <taxon>Philodinidae</taxon>
        <taxon>Rotaria</taxon>
    </lineage>
</organism>